<reference evidence="2 3" key="1">
    <citation type="submission" date="2019-09" db="EMBL/GenBank/DDBJ databases">
        <title>Vancomyinc resistant enterococci isolated from farm animals in Switzerland.</title>
        <authorList>
            <person name="Stevens M.J.A."/>
            <person name="Stephan R."/>
            <person name="Morach M."/>
            <person name="Nuesch-Inderbinen M."/>
        </authorList>
    </citation>
    <scope>NUCLEOTIDE SEQUENCE [LARGE SCALE GENOMIC DNA]</scope>
    <source>
        <strain evidence="2 3">GH27</strain>
    </source>
</reference>
<comment type="caution">
    <text evidence="2">The sequence shown here is derived from an EMBL/GenBank/DDBJ whole genome shotgun (WGS) entry which is preliminary data.</text>
</comment>
<accession>A0A5N0YRW8</accession>
<sequence>MEIITLTFINEELYFEASELANELSYEVSNYFSKKIERVKCYDIERYVQEVENVEFVEYEFKNNLSKLMLGSVNKIQDEIIITTNKNLMLERKNFTKMHEIIHFYRDVPYLSESHAFFESIIEGEYIDKDLPREYRANVGASILMANDQALPYALKKFRNFDEVANYFFMSKAALRKRILQYLEFTGGYTSDEAYKLFKNYYYINGQELIKHL</sequence>
<dbReference type="Proteomes" id="UP000326078">
    <property type="component" value="Unassembled WGS sequence"/>
</dbReference>
<feature type="domain" description="IrrE N-terminal-like" evidence="1">
    <location>
        <begin position="81"/>
        <end position="179"/>
    </location>
</feature>
<name>A0A5N0YRW8_9ENTE</name>
<proteinExistence type="predicted"/>
<evidence type="ECO:0000259" key="1">
    <source>
        <dbReference type="Pfam" id="PF06114"/>
    </source>
</evidence>
<dbReference type="Pfam" id="PF06114">
    <property type="entry name" value="Peptidase_M78"/>
    <property type="match status" value="1"/>
</dbReference>
<dbReference type="EMBL" id="VYUT01000008">
    <property type="protein sequence ID" value="KAA9205771.1"/>
    <property type="molecule type" value="Genomic_DNA"/>
</dbReference>
<gene>
    <name evidence="2" type="ORF">F6X95_07095</name>
</gene>
<organism evidence="2 3">
    <name type="scientific">Enterococcus durans</name>
    <dbReference type="NCBI Taxonomy" id="53345"/>
    <lineage>
        <taxon>Bacteria</taxon>
        <taxon>Bacillati</taxon>
        <taxon>Bacillota</taxon>
        <taxon>Bacilli</taxon>
        <taxon>Lactobacillales</taxon>
        <taxon>Enterococcaceae</taxon>
        <taxon>Enterococcus</taxon>
    </lineage>
</organism>
<evidence type="ECO:0000313" key="2">
    <source>
        <dbReference type="EMBL" id="KAA9205771.1"/>
    </source>
</evidence>
<protein>
    <submittedName>
        <fullName evidence="2">ImmA/IrrE family metallo-endopeptidase</fullName>
    </submittedName>
</protein>
<evidence type="ECO:0000313" key="3">
    <source>
        <dbReference type="Proteomes" id="UP000326078"/>
    </source>
</evidence>
<dbReference type="InterPro" id="IPR010359">
    <property type="entry name" value="IrrE_HExxH"/>
</dbReference>
<dbReference type="AlphaFoldDB" id="A0A5N0YRW8"/>
<dbReference type="Gene3D" id="1.10.10.2910">
    <property type="match status" value="1"/>
</dbReference>